<gene>
    <name evidence="4" type="ORF">ENF32_06120</name>
</gene>
<dbReference type="GO" id="GO:0006508">
    <property type="term" value="P:proteolysis"/>
    <property type="evidence" value="ECO:0007669"/>
    <property type="project" value="UniProtKB-KW"/>
</dbReference>
<dbReference type="Pfam" id="PF01136">
    <property type="entry name" value="Peptidase_U32"/>
    <property type="match status" value="1"/>
</dbReference>
<evidence type="ECO:0000313" key="4">
    <source>
        <dbReference type="EMBL" id="HDD53624.1"/>
    </source>
</evidence>
<comment type="similarity">
    <text evidence="3">Belongs to the peptidase U32 family.</text>
</comment>
<dbReference type="Proteomes" id="UP000885690">
    <property type="component" value="Unassembled WGS sequence"/>
</dbReference>
<organism evidence="4">
    <name type="scientific">Thermosulfidibacter takaii</name>
    <dbReference type="NCBI Taxonomy" id="412593"/>
    <lineage>
        <taxon>Bacteria</taxon>
        <taxon>Pseudomonadati</taxon>
        <taxon>Thermosulfidibacterota</taxon>
        <taxon>Thermosulfidibacteria</taxon>
        <taxon>Thermosulfidibacterales</taxon>
        <taxon>Thermosulfidibacteraceae</taxon>
    </lineage>
</organism>
<dbReference type="InterPro" id="IPR001539">
    <property type="entry name" value="Peptidase_U32"/>
</dbReference>
<keyword evidence="2" id="KW-0378">Hydrolase</keyword>
<protein>
    <submittedName>
        <fullName evidence="4">U32 family peptidase</fullName>
    </submittedName>
</protein>
<dbReference type="AlphaFoldDB" id="A0A7C0U701"/>
<evidence type="ECO:0000256" key="1">
    <source>
        <dbReference type="ARBA" id="ARBA00022670"/>
    </source>
</evidence>
<dbReference type="PANTHER" id="PTHR30217:SF6">
    <property type="entry name" value="TRNA HYDROXYLATION PROTEIN P"/>
    <property type="match status" value="1"/>
</dbReference>
<reference evidence="4" key="1">
    <citation type="journal article" date="2020" name="mSystems">
        <title>Genome- and Community-Level Interaction Insights into Carbon Utilization and Element Cycling Functions of Hydrothermarchaeota in Hydrothermal Sediment.</title>
        <authorList>
            <person name="Zhou Z."/>
            <person name="Liu Y."/>
            <person name="Xu W."/>
            <person name="Pan J."/>
            <person name="Luo Z.H."/>
            <person name="Li M."/>
        </authorList>
    </citation>
    <scope>NUCLEOTIDE SEQUENCE [LARGE SCALE GENOMIC DNA]</scope>
    <source>
        <strain evidence="4">HyVt-115</strain>
    </source>
</reference>
<dbReference type="GO" id="GO:0008233">
    <property type="term" value="F:peptidase activity"/>
    <property type="evidence" value="ECO:0007669"/>
    <property type="project" value="UniProtKB-KW"/>
</dbReference>
<dbReference type="InterPro" id="IPR051454">
    <property type="entry name" value="RNA/ubiquinone_mod_enzymes"/>
</dbReference>
<evidence type="ECO:0000256" key="2">
    <source>
        <dbReference type="ARBA" id="ARBA00022801"/>
    </source>
</evidence>
<sequence>MFELSTHVPTLDVLEKVDLSPYHALYLGDPTCPMVPGNISSDPVLVERALQLAKEEGKKCYLSLYAEPRNRDLPWLEELLEKVAHLPLDGIEVHNLGLVRMVRRLGLSFPIHLGVFANLYTHETAKLLYNMGVVRVFPNPELSLEEVDYIRTHAPTQVTLQIHGKIPLGISEDCFILEYSGGKRCKEVCFEPHWLVSGKWKLKNI</sequence>
<proteinExistence type="inferred from homology"/>
<keyword evidence="1" id="KW-0645">Protease</keyword>
<dbReference type="EMBL" id="DQWS01000230">
    <property type="protein sequence ID" value="HDD53624.1"/>
    <property type="molecule type" value="Genomic_DNA"/>
</dbReference>
<feature type="non-terminal residue" evidence="4">
    <location>
        <position position="205"/>
    </location>
</feature>
<comment type="caution">
    <text evidence="4">The sequence shown here is derived from an EMBL/GenBank/DDBJ whole genome shotgun (WGS) entry which is preliminary data.</text>
</comment>
<evidence type="ECO:0000256" key="3">
    <source>
        <dbReference type="ARBA" id="ARBA00038374"/>
    </source>
</evidence>
<dbReference type="PANTHER" id="PTHR30217">
    <property type="entry name" value="PEPTIDASE U32 FAMILY"/>
    <property type="match status" value="1"/>
</dbReference>
<name>A0A7C0U701_9BACT</name>
<accession>A0A7C0U701</accession>